<name>A0A1J0FD05_9INFA</name>
<organism evidence="3">
    <name type="scientific">Influenza A virus</name>
    <name type="common">A/mallard duck/Netherlands/16/2007(H6N8)</name>
    <dbReference type="NCBI Taxonomy" id="1908113"/>
    <lineage>
        <taxon>Viruses</taxon>
        <taxon>Riboviria</taxon>
        <taxon>Orthornavirae</taxon>
        <taxon>Negarnaviricota</taxon>
        <taxon>Polyploviricotina</taxon>
        <taxon>Insthoviricetes</taxon>
        <taxon>Articulavirales</taxon>
        <taxon>Orthomyxoviridae</taxon>
        <taxon>Alphainfluenzavirus</taxon>
        <taxon>Alphainfluenzavirus influenzae</taxon>
        <taxon>Influenza A virus</taxon>
    </lineage>
</organism>
<evidence type="ECO:0000313" key="3">
    <source>
        <dbReference type="EMBL" id="APC26803.1"/>
    </source>
</evidence>
<dbReference type="Pfam" id="PF11986">
    <property type="entry name" value="PB1-F2"/>
    <property type="match status" value="1"/>
</dbReference>
<reference evidence="3" key="1">
    <citation type="submission" date="2016-10" db="EMBL/GenBank/DDBJ databases">
        <authorList>
            <consortium name="Centers of Excellence for Influenza Research and Surveillance (CEIRS)"/>
            <person name="Symer D.E."/>
            <person name="Daugherty C."/>
            <person name="Warner S."/>
            <person name="Nolting J.M."/>
            <person name="Nelson S.W."/>
            <person name="Zentkovich M.M."/>
            <person name="Bowman A.S."/>
        </authorList>
    </citation>
    <scope>NUCLEOTIDE SEQUENCE</scope>
    <source>
        <strain evidence="3">A/mallard duck/Netherlands/16/2007</strain>
    </source>
</reference>
<keyword evidence="1" id="KW-1048">Host nucleus</keyword>
<sequence length="52" mass="6361">MDHYLRTTSQVDMHKRIACWKQWLSLKNPTQGSLKTLVLKRWKLFSKQEWTN</sequence>
<proteinExistence type="predicted"/>
<gene>
    <name evidence="3" type="primary">PB1-F2</name>
    <name evidence="3" type="ORF">BHT32_EMC118_PB1-F2</name>
</gene>
<dbReference type="InterPro" id="IPR021045">
    <property type="entry name" value="Flu_proapoptotic_PB1-F2"/>
</dbReference>
<evidence type="ECO:0000256" key="1">
    <source>
        <dbReference type="ARBA" id="ARBA00022562"/>
    </source>
</evidence>
<accession>A0A1J0FD05</accession>
<dbReference type="EMBL" id="KX979738">
    <property type="protein sequence ID" value="APC26803.1"/>
    <property type="molecule type" value="Viral_cRNA"/>
</dbReference>
<keyword evidence="2" id="KW-1035">Host cytoplasm</keyword>
<protein>
    <submittedName>
        <fullName evidence="3">Putative PB1-F2 protein</fullName>
    </submittedName>
</protein>
<evidence type="ECO:0000256" key="2">
    <source>
        <dbReference type="ARBA" id="ARBA00023200"/>
    </source>
</evidence>